<dbReference type="SUPFAM" id="SSF54001">
    <property type="entry name" value="Cysteine proteinases"/>
    <property type="match status" value="1"/>
</dbReference>
<name>A0ABQ0ZEM0_9BACT</name>
<dbReference type="Gene3D" id="1.10.3670.10">
    <property type="entry name" value="Putative xylanase like domain"/>
    <property type="match status" value="1"/>
</dbReference>
<proteinExistence type="predicted"/>
<sequence>MFSFTEDPQAKTIRMKRSLKYLLLIAVLAVPFVTKAASPKDTTNPTSDVIYSDQDKVILDRIFHDLEPQKDSSMGQLMVMIGKEFLGTPYVAHTLDNRDKEELIINLRELDCTTFVENCLAIARTIKSGKPTFRKFTRELENVRYRNGKLDGYLSRLHYFSDWIANNEKKGLVEDVTYQLGGTPDPLTLNFMSTHADLYPQLKKHPEWVPQMAEREKEISAHSFYLIKKQDLEEVESGIQDGDIAALTTNIKGLDISHVGIMVKENGRVHLLQASSLAKKVIIDPTPLADYLAPRKNASGIMVVRPLSPKD</sequence>
<dbReference type="Pfam" id="PF07313">
    <property type="entry name" value="AmiA-like"/>
    <property type="match status" value="1"/>
</dbReference>
<evidence type="ECO:0000313" key="2">
    <source>
        <dbReference type="Proteomes" id="UP000396862"/>
    </source>
</evidence>
<dbReference type="Gene3D" id="2.30.260.10">
    <property type="entry name" value="putative xylanase like domain"/>
    <property type="match status" value="1"/>
</dbReference>
<organism evidence="1 2">
    <name type="scientific">Prolixibacter denitrificans</name>
    <dbReference type="NCBI Taxonomy" id="1541063"/>
    <lineage>
        <taxon>Bacteria</taxon>
        <taxon>Pseudomonadati</taxon>
        <taxon>Bacteroidota</taxon>
        <taxon>Bacteroidia</taxon>
        <taxon>Marinilabiliales</taxon>
        <taxon>Prolixibacteraceae</taxon>
        <taxon>Prolixibacter</taxon>
    </lineage>
</organism>
<gene>
    <name evidence="1" type="ORF">JCM18694_00960</name>
</gene>
<accession>A0ABQ0ZEM0</accession>
<reference evidence="1 2" key="1">
    <citation type="submission" date="2019-10" db="EMBL/GenBank/DDBJ databases">
        <title>Prolixibacter strains distinguished by the presence of nitrate reductase genes were adept at nitrate-dependent anaerobic corrosion of metallic iron and carbon steel.</title>
        <authorList>
            <person name="Iino T."/>
            <person name="Shono N."/>
            <person name="Ito K."/>
            <person name="Nakamura R."/>
            <person name="Sueoka K."/>
            <person name="Harayama S."/>
            <person name="Ohkuma M."/>
        </authorList>
    </citation>
    <scope>NUCLEOTIDE SEQUENCE [LARGE SCALE GENOMIC DNA]</scope>
    <source>
        <strain evidence="1 2">MIC1-1</strain>
    </source>
</reference>
<evidence type="ECO:0000313" key="1">
    <source>
        <dbReference type="EMBL" id="GET19850.1"/>
    </source>
</evidence>
<protein>
    <recommendedName>
        <fullName evidence="3">DUF1460 domain-containing protein</fullName>
    </recommendedName>
</protein>
<dbReference type="InterPro" id="IPR010846">
    <property type="entry name" value="AmiA-like"/>
</dbReference>
<dbReference type="EMBL" id="BLAU01000001">
    <property type="protein sequence ID" value="GET19850.1"/>
    <property type="molecule type" value="Genomic_DNA"/>
</dbReference>
<comment type="caution">
    <text evidence="1">The sequence shown here is derived from an EMBL/GenBank/DDBJ whole genome shotgun (WGS) entry which is preliminary data.</text>
</comment>
<dbReference type="InterPro" id="IPR038765">
    <property type="entry name" value="Papain-like_cys_pep_sf"/>
</dbReference>
<keyword evidence="2" id="KW-1185">Reference proteome</keyword>
<dbReference type="Proteomes" id="UP000396862">
    <property type="component" value="Unassembled WGS sequence"/>
</dbReference>
<evidence type="ECO:0008006" key="3">
    <source>
        <dbReference type="Google" id="ProtNLM"/>
    </source>
</evidence>